<feature type="transmembrane region" description="Helical" evidence="1">
    <location>
        <begin position="338"/>
        <end position="359"/>
    </location>
</feature>
<reference evidence="2 3" key="1">
    <citation type="journal article" date="2017" name="ISME J.">
        <title>Energy and carbon metabolisms in a deep terrestrial subsurface fluid microbial community.</title>
        <authorList>
            <person name="Momper L."/>
            <person name="Jungbluth S.P."/>
            <person name="Lee M.D."/>
            <person name="Amend J.P."/>
        </authorList>
    </citation>
    <scope>NUCLEOTIDE SEQUENCE [LARGE SCALE GENOMIC DNA]</scope>
    <source>
        <strain evidence="2">SURF_46</strain>
    </source>
</reference>
<feature type="transmembrane region" description="Helical" evidence="1">
    <location>
        <begin position="1173"/>
        <end position="1191"/>
    </location>
</feature>
<sequence length="1199" mass="137386">MQTIFKKKYDLLFILVFFILNTFLLKDIIFTSGTIGIKSDWPIPPLKEQIESLVIHDVFYSWSPNYLGYERVRQSGNYVDLATYLIVRAFGVGGEVVSKYPLALLYFVGPVAYIVLRRFKFLPFAAFSGAAFYTYCVPFLYDFILNGYLKFIFTYLFFPVFTYFLYQLLTAEHKSTKDFFLLSLSSVLVSTSLNFFFICAIASFLGLLVFSLSKTGRVKSLITNGILLGFVYGLTVLVHATAFFPPLYDVIRADNGETVNKLKTGLITFLTFSHPSSVEAFRLFGVIDNYFERSYPVRTEPISEVAFVIHLFYYFGLFLLVFVGFFTSRKRSNLESYLLILLVTGVFIFKGVNPPFGYINLEFYKVPLMSVLRNISYIAMILAFPYAYFFGKGTHVLMDKVSGSFMLKYSIPVLLMITLVFGSYPLWSAKILSDLKSYKLKREEINIYEYLRDNESRSNIFFVPGISPFVYFIDNYETVGPGFNPLMTNPPKPTLSSNVVNFNNSHYLSVFLNNYLAYEDNIQLTDILKVANVSHIWFDSNFESVYSIFINLKDNKWYKSHISLESLERKLGKSDLIYNPDLSGGRVALIEVPEFRDSYITAIDNLFLNVGGYEAYINNSFIGLMEPMNGVFARDYEDFLIDDISFIGFSNADYDDLLFGLVSLDTIYQPANFIEKNRNKPQKEWTPLYHGQYWWYDPLLSNTDESMIIVEKAKNASFDIPLNLNKGSEYSLYAKVLVSSDGGELVFRMDGGGPFTINTQSDNYKGFKYFEVGKIRPTENNPTLKIISRFAETNVLSEVIVLTNEQLNKAKSLADRLIASNPLVYTLNKHDSHATGKNLPINDFYYARKSTKQDMPYIVNILKANEYKVFVKVEPEYELLEEVIIPDGFTVLKKEESYLQRYSLKTEFDNLEYCYSFTYFDSVTNKPALRIPKDPLFVRIYDAERNLIQSNEIRGSKIYSEGDWFTNCEEFEVSNDKGMVEFFIEFSSLNTETRWAIATGIEEDTKQVYPKSRISGMKSEPLTILSLSVDGKKLFDKSVPAGKSTHMLGDVKFEEGSHSINIGCREFCDASTLILAPKDLVIVNSVSYIEAKELNPLKYSFSIASTEGKDLLVHKESYSPNWKIANDKNRNSKHFKINGYQNAWKISNVNEDPEDIIEIAYSKQDIYSFSNKVSFFAIVIIICGICSGRIIKFFKKAQS</sequence>
<evidence type="ECO:0000313" key="3">
    <source>
        <dbReference type="Proteomes" id="UP000265540"/>
    </source>
</evidence>
<keyword evidence="1" id="KW-0472">Membrane</keyword>
<organism evidence="2 3">
    <name type="scientific">candidate division WWE3 bacterium</name>
    <dbReference type="NCBI Taxonomy" id="2053526"/>
    <lineage>
        <taxon>Bacteria</taxon>
        <taxon>Katanobacteria</taxon>
    </lineage>
</organism>
<comment type="caution">
    <text evidence="2">The sequence shown here is derived from an EMBL/GenBank/DDBJ whole genome shotgun (WGS) entry which is preliminary data.</text>
</comment>
<accession>A0A3A4ZA34</accession>
<feature type="transmembrane region" description="Helical" evidence="1">
    <location>
        <begin position="181"/>
        <end position="210"/>
    </location>
</feature>
<feature type="transmembrane region" description="Helical" evidence="1">
    <location>
        <begin position="409"/>
        <end position="427"/>
    </location>
</feature>
<feature type="transmembrane region" description="Helical" evidence="1">
    <location>
        <begin position="305"/>
        <end position="326"/>
    </location>
</feature>
<keyword evidence="1" id="KW-1133">Transmembrane helix</keyword>
<feature type="transmembrane region" description="Helical" evidence="1">
    <location>
        <begin position="147"/>
        <end position="169"/>
    </location>
</feature>
<dbReference type="Proteomes" id="UP000265540">
    <property type="component" value="Unassembled WGS sequence"/>
</dbReference>
<feature type="transmembrane region" description="Helical" evidence="1">
    <location>
        <begin position="12"/>
        <end position="37"/>
    </location>
</feature>
<gene>
    <name evidence="2" type="ORF">C4561_05735</name>
</gene>
<dbReference type="AlphaFoldDB" id="A0A3A4ZA34"/>
<feature type="transmembrane region" description="Helical" evidence="1">
    <location>
        <begin position="371"/>
        <end position="389"/>
    </location>
</feature>
<protein>
    <submittedName>
        <fullName evidence="2">Uncharacterized protein</fullName>
    </submittedName>
</protein>
<dbReference type="EMBL" id="QZJF01000025">
    <property type="protein sequence ID" value="RJR26214.1"/>
    <property type="molecule type" value="Genomic_DNA"/>
</dbReference>
<keyword evidence="1" id="KW-0812">Transmembrane</keyword>
<evidence type="ECO:0000256" key="1">
    <source>
        <dbReference type="SAM" id="Phobius"/>
    </source>
</evidence>
<feature type="transmembrane region" description="Helical" evidence="1">
    <location>
        <begin position="222"/>
        <end position="244"/>
    </location>
</feature>
<proteinExistence type="predicted"/>
<evidence type="ECO:0000313" key="2">
    <source>
        <dbReference type="EMBL" id="RJR26214.1"/>
    </source>
</evidence>
<feature type="transmembrane region" description="Helical" evidence="1">
    <location>
        <begin position="121"/>
        <end position="141"/>
    </location>
</feature>
<name>A0A3A4ZA34_UNCKA</name>